<dbReference type="Pfam" id="PF08463">
    <property type="entry name" value="EcoEI_R_C"/>
    <property type="match status" value="1"/>
</dbReference>
<evidence type="ECO:0000256" key="1">
    <source>
        <dbReference type="SAM" id="Coils"/>
    </source>
</evidence>
<dbReference type="EMBL" id="WFLM01000005">
    <property type="protein sequence ID" value="KAB8036882.1"/>
    <property type="molecule type" value="Genomic_DNA"/>
</dbReference>
<dbReference type="GO" id="GO:0005524">
    <property type="term" value="F:ATP binding"/>
    <property type="evidence" value="ECO:0007669"/>
    <property type="project" value="InterPro"/>
</dbReference>
<dbReference type="OrthoDB" id="9804086at2"/>
<dbReference type="Proteomes" id="UP000437748">
    <property type="component" value="Unassembled WGS sequence"/>
</dbReference>
<dbReference type="InterPro" id="IPR001650">
    <property type="entry name" value="Helicase_C-like"/>
</dbReference>
<dbReference type="PROSITE" id="PS51192">
    <property type="entry name" value="HELICASE_ATP_BIND_1"/>
    <property type="match status" value="1"/>
</dbReference>
<dbReference type="PROSITE" id="PS51194">
    <property type="entry name" value="HELICASE_CTER"/>
    <property type="match status" value="1"/>
</dbReference>
<keyword evidence="5" id="KW-1185">Reference proteome</keyword>
<dbReference type="GO" id="GO:0003677">
    <property type="term" value="F:DNA binding"/>
    <property type="evidence" value="ECO:0007669"/>
    <property type="project" value="InterPro"/>
</dbReference>
<evidence type="ECO:0000259" key="3">
    <source>
        <dbReference type="PROSITE" id="PS51194"/>
    </source>
</evidence>
<dbReference type="AlphaFoldDB" id="A0A6N6VQF6"/>
<organism evidence="4 5">
    <name type="scientific">Silvanigrella paludirubra</name>
    <dbReference type="NCBI Taxonomy" id="2499159"/>
    <lineage>
        <taxon>Bacteria</taxon>
        <taxon>Pseudomonadati</taxon>
        <taxon>Bdellovibrionota</taxon>
        <taxon>Oligoflexia</taxon>
        <taxon>Silvanigrellales</taxon>
        <taxon>Silvanigrellaceae</taxon>
        <taxon>Silvanigrella</taxon>
    </lineage>
</organism>
<accession>A0A6N6VQF6</accession>
<keyword evidence="1" id="KW-0175">Coiled coil</keyword>
<dbReference type="GO" id="GO:0016787">
    <property type="term" value="F:hydrolase activity"/>
    <property type="evidence" value="ECO:0007669"/>
    <property type="project" value="InterPro"/>
</dbReference>
<dbReference type="InterPro" id="IPR006935">
    <property type="entry name" value="Helicase/UvrB_N"/>
</dbReference>
<dbReference type="InterPro" id="IPR014001">
    <property type="entry name" value="Helicase_ATP-bd"/>
</dbReference>
<feature type="domain" description="Helicase C-terminal" evidence="3">
    <location>
        <begin position="598"/>
        <end position="759"/>
    </location>
</feature>
<dbReference type="InterPro" id="IPR013670">
    <property type="entry name" value="EcoEI_R_C_dom"/>
</dbReference>
<dbReference type="Pfam" id="PF04851">
    <property type="entry name" value="ResIII"/>
    <property type="match status" value="1"/>
</dbReference>
<name>A0A6N6VQF6_9BACT</name>
<gene>
    <name evidence="4" type="ORF">GCL60_13645</name>
</gene>
<dbReference type="GO" id="GO:0006304">
    <property type="term" value="P:DNA modification"/>
    <property type="evidence" value="ECO:0007669"/>
    <property type="project" value="InterPro"/>
</dbReference>
<dbReference type="Gene3D" id="3.40.50.300">
    <property type="entry name" value="P-loop containing nucleotide triphosphate hydrolases"/>
    <property type="match status" value="2"/>
</dbReference>
<evidence type="ECO:0000313" key="5">
    <source>
        <dbReference type="Proteomes" id="UP000437748"/>
    </source>
</evidence>
<dbReference type="Gene3D" id="3.90.1570.30">
    <property type="match status" value="1"/>
</dbReference>
<dbReference type="Pfam" id="PF00271">
    <property type="entry name" value="Helicase_C"/>
    <property type="match status" value="1"/>
</dbReference>
<reference evidence="4 5" key="1">
    <citation type="submission" date="2019-10" db="EMBL/GenBank/DDBJ databases">
        <title>New species of Slilvanegrellaceae.</title>
        <authorList>
            <person name="Pitt A."/>
            <person name="Hahn M.W."/>
        </authorList>
    </citation>
    <scope>NUCLEOTIDE SEQUENCE [LARGE SCALE GENOMIC DNA]</scope>
    <source>
        <strain evidence="4 5">SP-Ram-0.45-NSY-1</strain>
    </source>
</reference>
<evidence type="ECO:0000259" key="2">
    <source>
        <dbReference type="PROSITE" id="PS51192"/>
    </source>
</evidence>
<protein>
    <submittedName>
        <fullName evidence="4">DUF4145 domain-containing protein</fullName>
    </submittedName>
</protein>
<dbReference type="CDD" id="cd18799">
    <property type="entry name" value="SF2_C_EcoAI-like"/>
    <property type="match status" value="1"/>
</dbReference>
<dbReference type="SMART" id="SM00487">
    <property type="entry name" value="DEXDc"/>
    <property type="match status" value="1"/>
</dbReference>
<dbReference type="SUPFAM" id="SSF52540">
    <property type="entry name" value="P-loop containing nucleoside triphosphate hydrolases"/>
    <property type="match status" value="2"/>
</dbReference>
<dbReference type="PANTHER" id="PTHR47396">
    <property type="entry name" value="TYPE I RESTRICTION ENZYME ECOKI R PROTEIN"/>
    <property type="match status" value="1"/>
</dbReference>
<dbReference type="PANTHER" id="PTHR47396:SF1">
    <property type="entry name" value="ATP-DEPENDENT HELICASE IRC3-RELATED"/>
    <property type="match status" value="1"/>
</dbReference>
<dbReference type="InterPro" id="IPR025285">
    <property type="entry name" value="DUF4145"/>
</dbReference>
<feature type="domain" description="Helicase ATP-binding" evidence="2">
    <location>
        <begin position="364"/>
        <end position="521"/>
    </location>
</feature>
<sequence>MSNFSFLQADWEFLYEAANKAENSIHHDPRTSCFYTRRCLELAVSWLYKFDNSLSMPYQDNLSSLIHEKTFKDLVGEALFQKMRIITKLGNNAVHSNREVTTRDAMSTVKELFHICYWLARGYNKYQKLPESLIFDDSLVPQTILVPKKTIEQLKKYETEYQEQKEKNSKLINDKTNLDSEIEKLRAEIAEIKKLNSARIDTHDYSEEQTRDYFIDLLLKEAGWSLGNEKDREYKVTGMPSNSGVGYVDYVLWGDDGKPLGVVEAKRTKKDPQIGKEQAKLYADCLEKEHGVRPVIFYTNGYDHYLWDDLNYPPRKVQGFYTKQELQLLIQRRNTKKSIVDAEINDEIAGRYYQYRAIKKICESFEKEKNRKALVVMATGTGKTRTVIALCDVLMQSNWVKRVLFLADRVSLVKQALNAFKKFLPNSSPVNLIEDHAGQGRVCVSTYQTMMGLINETNEEKRIFTPGYFDLIIVDEAHRSVYQKYKHIFSYFDSLLVGLTATPRSEIDRNTYDLFDLQENVPTDAYELSIAIEEKYLVPPIPTSVPTWFLREGIKYNELSDQEKQQWDEIEWSEGADEIRPQTIDASALNNWLFNVNTVDKVLEYLMTRGICVNGGDRIGKTIIFAKNQAHANFIAERFDANYPHYKGSFAKIITHSTAYAQNILEDFSIKEKDPHIAISVDMLDTGIDVPEVVNLVFFKMVRSKTKFWQMIGRGTRLCPDLFAPGKDKENFYIFDYCQNLEFFGQNPELKEPSVQKSISHRLFTTRLEYIQSLNNDANYIGIINDTKKELHKEIAAINVENFVVRHYRKSVEKFANFDSWKELTEDDYEALSNEVAGLPCELEAEPQELKRFDILMYQMQISILNDQLDYQKYSEKLISICNLLQEKSNIPSVAKHMDLIIDIQNEEWWQDINIPILENTRKNLRNLVVFIEKSQRRIVYTNFEDIIDEGTIVPIPISGENSNFSAEGNLENFKIKAQLFLKKHLNHISIHKIKMNVPLTKQDLLEVEKIFIENNIGNEESIHLISQQSDGLGVFIRSLVGLDKEAAKNAFSEFLNGKTLRSSQVDFINLIINYLTAKGNMDPKLLYESPFTDLSNKGPEGIFNIKEIDHICDILSIIHKNAKVA</sequence>
<dbReference type="InterPro" id="IPR027417">
    <property type="entry name" value="P-loop_NTPase"/>
</dbReference>
<dbReference type="InterPro" id="IPR050742">
    <property type="entry name" value="Helicase_Restrict-Modif_Enz"/>
</dbReference>
<evidence type="ECO:0000313" key="4">
    <source>
        <dbReference type="EMBL" id="KAB8036882.1"/>
    </source>
</evidence>
<dbReference type="CDD" id="cd18032">
    <property type="entry name" value="DEXHc_RE_I_III_res"/>
    <property type="match status" value="1"/>
</dbReference>
<dbReference type="Pfam" id="PF13643">
    <property type="entry name" value="DUF4145"/>
    <property type="match status" value="1"/>
</dbReference>
<feature type="coiled-coil region" evidence="1">
    <location>
        <begin position="154"/>
        <end position="198"/>
    </location>
</feature>
<proteinExistence type="predicted"/>
<dbReference type="GO" id="GO:0005829">
    <property type="term" value="C:cytosol"/>
    <property type="evidence" value="ECO:0007669"/>
    <property type="project" value="TreeGrafter"/>
</dbReference>
<dbReference type="RefSeq" id="WP_153421297.1">
    <property type="nucleotide sequence ID" value="NZ_WFLM01000005.1"/>
</dbReference>
<comment type="caution">
    <text evidence="4">The sequence shown here is derived from an EMBL/GenBank/DDBJ whole genome shotgun (WGS) entry which is preliminary data.</text>
</comment>